<reference evidence="1 2" key="1">
    <citation type="journal article" date="2024" name="Ann. Entomol. Soc. Am.">
        <title>Genomic analyses of the southern and eastern yellowjacket wasps (Hymenoptera: Vespidae) reveal evolutionary signatures of social life.</title>
        <authorList>
            <person name="Catto M.A."/>
            <person name="Caine P.B."/>
            <person name="Orr S.E."/>
            <person name="Hunt B.G."/>
            <person name="Goodisman M.A.D."/>
        </authorList>
    </citation>
    <scope>NUCLEOTIDE SEQUENCE [LARGE SCALE GENOMIC DNA]</scope>
    <source>
        <strain evidence="1">232</strain>
        <tissue evidence="1">Head and thorax</tissue>
    </source>
</reference>
<evidence type="ECO:0000313" key="1">
    <source>
        <dbReference type="EMBL" id="KAL2727449.1"/>
    </source>
</evidence>
<dbReference type="EMBL" id="JAYRBN010000100">
    <property type="protein sequence ID" value="KAL2727449.1"/>
    <property type="molecule type" value="Genomic_DNA"/>
</dbReference>
<accession>A0ABD2B3Y2</accession>
<name>A0ABD2B3Y2_VESMC</name>
<sequence>MNGHLEVSNLRVNKNEKKKTIDEATVAEIRTRMQEISESIIEQVNDRINDMISEVLNKSEISLRNNSDNLGDKYCDKRFVSHQNYEMYYNFVFCI</sequence>
<protein>
    <submittedName>
        <fullName evidence="1">Sterol O-acyltransferase 1 isoform X1</fullName>
    </submittedName>
</protein>
<organism evidence="1 2">
    <name type="scientific">Vespula maculifrons</name>
    <name type="common">Eastern yellow jacket</name>
    <name type="synonym">Wasp</name>
    <dbReference type="NCBI Taxonomy" id="7453"/>
    <lineage>
        <taxon>Eukaryota</taxon>
        <taxon>Metazoa</taxon>
        <taxon>Ecdysozoa</taxon>
        <taxon>Arthropoda</taxon>
        <taxon>Hexapoda</taxon>
        <taxon>Insecta</taxon>
        <taxon>Pterygota</taxon>
        <taxon>Neoptera</taxon>
        <taxon>Endopterygota</taxon>
        <taxon>Hymenoptera</taxon>
        <taxon>Apocrita</taxon>
        <taxon>Aculeata</taxon>
        <taxon>Vespoidea</taxon>
        <taxon>Vespidae</taxon>
        <taxon>Vespinae</taxon>
        <taxon>Vespula</taxon>
    </lineage>
</organism>
<keyword evidence="2" id="KW-1185">Reference proteome</keyword>
<gene>
    <name evidence="1" type="ORF">V1477_016725</name>
</gene>
<proteinExistence type="predicted"/>
<comment type="caution">
    <text evidence="1">The sequence shown here is derived from an EMBL/GenBank/DDBJ whole genome shotgun (WGS) entry which is preliminary data.</text>
</comment>
<dbReference type="Proteomes" id="UP001607303">
    <property type="component" value="Unassembled WGS sequence"/>
</dbReference>
<dbReference type="AlphaFoldDB" id="A0ABD2B3Y2"/>
<evidence type="ECO:0000313" key="2">
    <source>
        <dbReference type="Proteomes" id="UP001607303"/>
    </source>
</evidence>